<keyword evidence="4 6" id="KW-0505">Motor protein</keyword>
<dbReference type="InterPro" id="IPR027640">
    <property type="entry name" value="Kinesin-like_fam"/>
</dbReference>
<dbReference type="InterPro" id="IPR001752">
    <property type="entry name" value="Kinesin_motor_dom"/>
</dbReference>
<evidence type="ECO:0000256" key="2">
    <source>
        <dbReference type="ARBA" id="ARBA00022741"/>
    </source>
</evidence>
<dbReference type="GO" id="GO:0016887">
    <property type="term" value="F:ATP hydrolysis activity"/>
    <property type="evidence" value="ECO:0007669"/>
    <property type="project" value="TreeGrafter"/>
</dbReference>
<evidence type="ECO:0000256" key="5">
    <source>
        <dbReference type="PROSITE-ProRule" id="PRU00283"/>
    </source>
</evidence>
<dbReference type="PANTHER" id="PTHR24115">
    <property type="entry name" value="KINESIN-RELATED"/>
    <property type="match status" value="1"/>
</dbReference>
<feature type="domain" description="Kinesin motor" evidence="8">
    <location>
        <begin position="1"/>
        <end position="203"/>
    </location>
</feature>
<gene>
    <name evidence="9" type="ORF">KSP39_PZI011778</name>
</gene>
<dbReference type="SUPFAM" id="SSF52540">
    <property type="entry name" value="P-loop containing nucleoside triphosphate hydrolases"/>
    <property type="match status" value="1"/>
</dbReference>
<dbReference type="GO" id="GO:0005871">
    <property type="term" value="C:kinesin complex"/>
    <property type="evidence" value="ECO:0007669"/>
    <property type="project" value="TreeGrafter"/>
</dbReference>
<dbReference type="AlphaFoldDB" id="A0AAP0BDS6"/>
<dbReference type="GO" id="GO:0005524">
    <property type="term" value="F:ATP binding"/>
    <property type="evidence" value="ECO:0007669"/>
    <property type="project" value="UniProtKB-KW"/>
</dbReference>
<organism evidence="9 10">
    <name type="scientific">Platanthera zijinensis</name>
    <dbReference type="NCBI Taxonomy" id="2320716"/>
    <lineage>
        <taxon>Eukaryota</taxon>
        <taxon>Viridiplantae</taxon>
        <taxon>Streptophyta</taxon>
        <taxon>Embryophyta</taxon>
        <taxon>Tracheophyta</taxon>
        <taxon>Spermatophyta</taxon>
        <taxon>Magnoliopsida</taxon>
        <taxon>Liliopsida</taxon>
        <taxon>Asparagales</taxon>
        <taxon>Orchidaceae</taxon>
        <taxon>Orchidoideae</taxon>
        <taxon>Orchideae</taxon>
        <taxon>Orchidinae</taxon>
        <taxon>Platanthera</taxon>
    </lineage>
</organism>
<dbReference type="PRINTS" id="PR00380">
    <property type="entry name" value="KINESINHEAVY"/>
</dbReference>
<evidence type="ECO:0000313" key="9">
    <source>
        <dbReference type="EMBL" id="KAK8936437.1"/>
    </source>
</evidence>
<proteinExistence type="inferred from homology"/>
<accession>A0AAP0BDS6</accession>
<evidence type="ECO:0000256" key="1">
    <source>
        <dbReference type="ARBA" id="ARBA00022701"/>
    </source>
</evidence>
<evidence type="ECO:0000313" key="10">
    <source>
        <dbReference type="Proteomes" id="UP001418222"/>
    </source>
</evidence>
<dbReference type="GO" id="GO:0007018">
    <property type="term" value="P:microtubule-based movement"/>
    <property type="evidence" value="ECO:0007669"/>
    <property type="project" value="InterPro"/>
</dbReference>
<sequence>MLQGRPEVVRHLVEPLRFHAALDRLHSPQPLPQCPFMLPHWRRTSMSSSGNATLATLSFLASSFPSPLQAQRSPIPATLLSMVVSAPWPLPTLSNPNTLSKCSRLSFVDLAGSERVKKSCSTENQLKEAQSINKSLSALGDVISALCSEGQHIPYRNHKLTMLMSDSLGGNAKTLMFVNASPAESNLDETYNSLVYASRVRCIVNDPSKNISSKEIARLKKLVTYWKDQAGKRGDDEELEEIQEERALGERKDVQEDRPSNEKKETQEEKPSRERKETQEEKPPRERKGMQDERQSKERKGMQEEKQSKERKGIQEEKPSRERKEMQEEKASRERKEMQEERQTKERKGMQDEKQPKERKEAQDEKLSRERKEIQEGRQSKERKGVQEERQSRERKEVQEERPPRERKDIQEERQPREKKGMQEEKPPRERNDRRNSRQSV</sequence>
<evidence type="ECO:0000256" key="3">
    <source>
        <dbReference type="ARBA" id="ARBA00022840"/>
    </source>
</evidence>
<dbReference type="Gene3D" id="3.40.850.10">
    <property type="entry name" value="Kinesin motor domain"/>
    <property type="match status" value="1"/>
</dbReference>
<protein>
    <recommendedName>
        <fullName evidence="6">Kinesin-like protein</fullName>
    </recommendedName>
</protein>
<comment type="caution">
    <text evidence="9">The sequence shown here is derived from an EMBL/GenBank/DDBJ whole genome shotgun (WGS) entry which is preliminary data.</text>
</comment>
<keyword evidence="10" id="KW-1185">Reference proteome</keyword>
<dbReference type="GO" id="GO:0003777">
    <property type="term" value="F:microtubule motor activity"/>
    <property type="evidence" value="ECO:0007669"/>
    <property type="project" value="InterPro"/>
</dbReference>
<reference evidence="9 10" key="1">
    <citation type="journal article" date="2022" name="Nat. Plants">
        <title>Genomes of leafy and leafless Platanthera orchids illuminate the evolution of mycoheterotrophy.</title>
        <authorList>
            <person name="Li M.H."/>
            <person name="Liu K.W."/>
            <person name="Li Z."/>
            <person name="Lu H.C."/>
            <person name="Ye Q.L."/>
            <person name="Zhang D."/>
            <person name="Wang J.Y."/>
            <person name="Li Y.F."/>
            <person name="Zhong Z.M."/>
            <person name="Liu X."/>
            <person name="Yu X."/>
            <person name="Liu D.K."/>
            <person name="Tu X.D."/>
            <person name="Liu B."/>
            <person name="Hao Y."/>
            <person name="Liao X.Y."/>
            <person name="Jiang Y.T."/>
            <person name="Sun W.H."/>
            <person name="Chen J."/>
            <person name="Chen Y.Q."/>
            <person name="Ai Y."/>
            <person name="Zhai J.W."/>
            <person name="Wu S.S."/>
            <person name="Zhou Z."/>
            <person name="Hsiao Y.Y."/>
            <person name="Wu W.L."/>
            <person name="Chen Y.Y."/>
            <person name="Lin Y.F."/>
            <person name="Hsu J.L."/>
            <person name="Li C.Y."/>
            <person name="Wang Z.W."/>
            <person name="Zhao X."/>
            <person name="Zhong W.Y."/>
            <person name="Ma X.K."/>
            <person name="Ma L."/>
            <person name="Huang J."/>
            <person name="Chen G.Z."/>
            <person name="Huang M.Z."/>
            <person name="Huang L."/>
            <person name="Peng D.H."/>
            <person name="Luo Y.B."/>
            <person name="Zou S.Q."/>
            <person name="Chen S.P."/>
            <person name="Lan S."/>
            <person name="Tsai W.C."/>
            <person name="Van de Peer Y."/>
            <person name="Liu Z.J."/>
        </authorList>
    </citation>
    <scope>NUCLEOTIDE SEQUENCE [LARGE SCALE GENOMIC DNA]</scope>
    <source>
        <strain evidence="9">Lor287</strain>
    </source>
</reference>
<dbReference type="GO" id="GO:0005874">
    <property type="term" value="C:microtubule"/>
    <property type="evidence" value="ECO:0007669"/>
    <property type="project" value="UniProtKB-KW"/>
</dbReference>
<keyword evidence="1 6" id="KW-0493">Microtubule</keyword>
<feature type="region of interest" description="Disordered" evidence="7">
    <location>
        <begin position="244"/>
        <end position="441"/>
    </location>
</feature>
<keyword evidence="2 6" id="KW-0547">Nucleotide-binding</keyword>
<dbReference type="Pfam" id="PF00225">
    <property type="entry name" value="Kinesin"/>
    <property type="match status" value="1"/>
</dbReference>
<dbReference type="SMART" id="SM00129">
    <property type="entry name" value="KISc"/>
    <property type="match status" value="1"/>
</dbReference>
<dbReference type="InterPro" id="IPR036961">
    <property type="entry name" value="Kinesin_motor_dom_sf"/>
</dbReference>
<dbReference type="InterPro" id="IPR027417">
    <property type="entry name" value="P-loop_NTPase"/>
</dbReference>
<keyword evidence="3 6" id="KW-0067">ATP-binding</keyword>
<dbReference type="Proteomes" id="UP001418222">
    <property type="component" value="Unassembled WGS sequence"/>
</dbReference>
<evidence type="ECO:0000259" key="8">
    <source>
        <dbReference type="PROSITE" id="PS50067"/>
    </source>
</evidence>
<comment type="caution">
    <text evidence="5">Lacks conserved residue(s) required for the propagation of feature annotation.</text>
</comment>
<name>A0AAP0BDS6_9ASPA</name>
<evidence type="ECO:0000256" key="6">
    <source>
        <dbReference type="RuleBase" id="RU000394"/>
    </source>
</evidence>
<dbReference type="PROSITE" id="PS00411">
    <property type="entry name" value="KINESIN_MOTOR_1"/>
    <property type="match status" value="1"/>
</dbReference>
<dbReference type="GO" id="GO:0008017">
    <property type="term" value="F:microtubule binding"/>
    <property type="evidence" value="ECO:0007669"/>
    <property type="project" value="InterPro"/>
</dbReference>
<dbReference type="Gene3D" id="6.10.250.760">
    <property type="match status" value="1"/>
</dbReference>
<evidence type="ECO:0000256" key="7">
    <source>
        <dbReference type="SAM" id="MobiDB-lite"/>
    </source>
</evidence>
<comment type="similarity">
    <text evidence="5 6">Belongs to the TRAFAC class myosin-kinesin ATPase superfamily. Kinesin family.</text>
</comment>
<dbReference type="InterPro" id="IPR019821">
    <property type="entry name" value="Kinesin_motor_CS"/>
</dbReference>
<evidence type="ECO:0000256" key="4">
    <source>
        <dbReference type="ARBA" id="ARBA00023175"/>
    </source>
</evidence>
<dbReference type="PANTHER" id="PTHR24115:SF162">
    <property type="entry name" value="KINESIN-LIKE PROTEIN KIN-14E"/>
    <property type="match status" value="1"/>
</dbReference>
<dbReference type="EMBL" id="JBBWWQ010000010">
    <property type="protein sequence ID" value="KAK8936437.1"/>
    <property type="molecule type" value="Genomic_DNA"/>
</dbReference>
<dbReference type="PROSITE" id="PS50067">
    <property type="entry name" value="KINESIN_MOTOR_2"/>
    <property type="match status" value="1"/>
</dbReference>